<accession>A0A5J5A3X3</accession>
<keyword evidence="3" id="KW-1185">Reference proteome</keyword>
<evidence type="ECO:0000313" key="2">
    <source>
        <dbReference type="EMBL" id="KAA8525785.1"/>
    </source>
</evidence>
<dbReference type="Proteomes" id="UP000325577">
    <property type="component" value="Linkage Group LG3"/>
</dbReference>
<dbReference type="AlphaFoldDB" id="A0A5J5A3X3"/>
<organism evidence="2 3">
    <name type="scientific">Nyssa sinensis</name>
    <dbReference type="NCBI Taxonomy" id="561372"/>
    <lineage>
        <taxon>Eukaryota</taxon>
        <taxon>Viridiplantae</taxon>
        <taxon>Streptophyta</taxon>
        <taxon>Embryophyta</taxon>
        <taxon>Tracheophyta</taxon>
        <taxon>Spermatophyta</taxon>
        <taxon>Magnoliopsida</taxon>
        <taxon>eudicotyledons</taxon>
        <taxon>Gunneridae</taxon>
        <taxon>Pentapetalae</taxon>
        <taxon>asterids</taxon>
        <taxon>Cornales</taxon>
        <taxon>Nyssaceae</taxon>
        <taxon>Nyssa</taxon>
    </lineage>
</organism>
<reference evidence="2 3" key="1">
    <citation type="submission" date="2019-09" db="EMBL/GenBank/DDBJ databases">
        <title>A chromosome-level genome assembly of the Chinese tupelo Nyssa sinensis.</title>
        <authorList>
            <person name="Yang X."/>
            <person name="Kang M."/>
            <person name="Yang Y."/>
            <person name="Xiong H."/>
            <person name="Wang M."/>
            <person name="Zhang Z."/>
            <person name="Wang Z."/>
            <person name="Wu H."/>
            <person name="Ma T."/>
            <person name="Liu J."/>
            <person name="Xi Z."/>
        </authorList>
    </citation>
    <scope>NUCLEOTIDE SEQUENCE [LARGE SCALE GENOMIC DNA]</scope>
    <source>
        <strain evidence="2">J267</strain>
        <tissue evidence="2">Leaf</tissue>
    </source>
</reference>
<sequence length="248" mass="25462">MASLQSVSTVSNDLLVVNDSTHGLCGKESISSTQIKASSDLLRAIPDLANASPGMNAGVNMGGISNAESVQQEVHTHLDSVKGGQCHQETDPCSTGGDDSQVPAKSSPVLSWADGIAQGEFIPQVALDLEKEFGGFSSDCSFLGEPSLTDTSHPTSYAPYVSIGKANGSNPMAGKNKGQKAAQPKAISCIALALFGSALASYSDSLAGAHIAAAQSNEGPHYFYSCASHGKTNGQAPPIKDMIYCIIG</sequence>
<evidence type="ECO:0000256" key="1">
    <source>
        <dbReference type="SAM" id="MobiDB-lite"/>
    </source>
</evidence>
<dbReference type="EMBL" id="CM018046">
    <property type="protein sequence ID" value="KAA8525785.1"/>
    <property type="molecule type" value="Genomic_DNA"/>
</dbReference>
<feature type="region of interest" description="Disordered" evidence="1">
    <location>
        <begin position="79"/>
        <end position="106"/>
    </location>
</feature>
<gene>
    <name evidence="2" type="ORF">F0562_007640</name>
</gene>
<evidence type="ECO:0000313" key="3">
    <source>
        <dbReference type="Proteomes" id="UP000325577"/>
    </source>
</evidence>
<name>A0A5J5A3X3_9ASTE</name>
<proteinExistence type="predicted"/>
<protein>
    <submittedName>
        <fullName evidence="2">Uncharacterized protein</fullName>
    </submittedName>
</protein>